<sequence>MSLKKQLQISSLECIRPTAGVEICPLDRVVQSGNTIVEPPLLSHETTLVTIAPGTVEDLFVHHYQTDQLLVVQGSVVLVALLDRQYQYILLRGEQPTLVKIPPGVPHGAINLSQKACVAINSILRHGPVCDRDYRPVKKPFPYELSLVRELLTGLSIK</sequence>
<reference evidence="1" key="1">
    <citation type="submission" date="2016-09" db="EMBL/GenBank/DDBJ databases">
        <title>Draft genome of thermotolerant cyanobacterium Desertifilum sp. strain IPPAS B-1220.</title>
        <authorList>
            <person name="Sinetova M.A."/>
            <person name="Bolakhan K."/>
            <person name="Zayadan B.K."/>
            <person name="Mironov K.S."/>
            <person name="Ustinova V."/>
            <person name="Kupriyanova E.V."/>
            <person name="Sidorov R.A."/>
            <person name="Skrypnik A.N."/>
            <person name="Gogoleva N.E."/>
            <person name="Gogolev Y.V."/>
            <person name="Los D.A."/>
        </authorList>
    </citation>
    <scope>NUCLEOTIDE SEQUENCE [LARGE SCALE GENOMIC DNA]</scope>
    <source>
        <strain evidence="1">IPPAS B-1220</strain>
    </source>
</reference>
<evidence type="ECO:0000313" key="1">
    <source>
        <dbReference type="EMBL" id="OEJ76947.1"/>
    </source>
</evidence>
<dbReference type="InterPro" id="IPR011051">
    <property type="entry name" value="RmlC_Cupin_sf"/>
</dbReference>
<dbReference type="SUPFAM" id="SSF51182">
    <property type="entry name" value="RmlC-like cupins"/>
    <property type="match status" value="1"/>
</dbReference>
<accession>A0A1E5QQS7</accession>
<dbReference type="EMBL" id="MJGC01000022">
    <property type="protein sequence ID" value="OEJ76947.1"/>
    <property type="molecule type" value="Genomic_DNA"/>
</dbReference>
<dbReference type="RefSeq" id="WP_069965434.1">
    <property type="nucleotide sequence ID" value="NZ_CM124774.1"/>
</dbReference>
<dbReference type="OrthoDB" id="511398at2"/>
<comment type="caution">
    <text evidence="1">The sequence shown here is derived from an EMBL/GenBank/DDBJ whole genome shotgun (WGS) entry which is preliminary data.</text>
</comment>
<dbReference type="Gene3D" id="2.60.120.10">
    <property type="entry name" value="Jelly Rolls"/>
    <property type="match status" value="1"/>
</dbReference>
<dbReference type="AlphaFoldDB" id="A0A1E5QQS7"/>
<protein>
    <submittedName>
        <fullName evidence="1">dTDP-4-dehydrorhamnose 3,5-epimerase</fullName>
    </submittedName>
</protein>
<dbReference type="CDD" id="cd02208">
    <property type="entry name" value="cupin_RmlC-like"/>
    <property type="match status" value="1"/>
</dbReference>
<name>A0A1E5QQS7_9CYAN</name>
<organism evidence="1">
    <name type="scientific">Desertifilum tharense IPPAS B-1220</name>
    <dbReference type="NCBI Taxonomy" id="1781255"/>
    <lineage>
        <taxon>Bacteria</taxon>
        <taxon>Bacillati</taxon>
        <taxon>Cyanobacteriota</taxon>
        <taxon>Cyanophyceae</taxon>
        <taxon>Desertifilales</taxon>
        <taxon>Desertifilaceae</taxon>
        <taxon>Desertifilum</taxon>
    </lineage>
</organism>
<dbReference type="STRING" id="1781255.BH720_01790"/>
<gene>
    <name evidence="1" type="ORF">BH720_01790</name>
</gene>
<proteinExistence type="predicted"/>
<dbReference type="InterPro" id="IPR014710">
    <property type="entry name" value="RmlC-like_jellyroll"/>
</dbReference>